<dbReference type="InterPro" id="IPR027417">
    <property type="entry name" value="P-loop_NTPase"/>
</dbReference>
<dbReference type="AlphaFoldDB" id="A0A7W7YP42"/>
<feature type="compositionally biased region" description="Low complexity" evidence="1">
    <location>
        <begin position="546"/>
        <end position="561"/>
    </location>
</feature>
<proteinExistence type="predicted"/>
<comment type="caution">
    <text evidence="2">The sequence shown here is derived from an EMBL/GenBank/DDBJ whole genome shotgun (WGS) entry which is preliminary data.</text>
</comment>
<feature type="compositionally biased region" description="Low complexity" evidence="1">
    <location>
        <begin position="468"/>
        <end position="503"/>
    </location>
</feature>
<dbReference type="SUPFAM" id="SSF52540">
    <property type="entry name" value="P-loop containing nucleoside triphosphate hydrolases"/>
    <property type="match status" value="1"/>
</dbReference>
<organism evidence="2 3">
    <name type="scientific">Prosthecobacter dejongeii</name>
    <dbReference type="NCBI Taxonomy" id="48465"/>
    <lineage>
        <taxon>Bacteria</taxon>
        <taxon>Pseudomonadati</taxon>
        <taxon>Verrucomicrobiota</taxon>
        <taxon>Verrucomicrobiia</taxon>
        <taxon>Verrucomicrobiales</taxon>
        <taxon>Verrucomicrobiaceae</taxon>
        <taxon>Prosthecobacter</taxon>
    </lineage>
</organism>
<keyword evidence="3" id="KW-1185">Reference proteome</keyword>
<accession>A0A7W7YP42</accession>
<evidence type="ECO:0000313" key="2">
    <source>
        <dbReference type="EMBL" id="MBB5039743.1"/>
    </source>
</evidence>
<dbReference type="Proteomes" id="UP000534294">
    <property type="component" value="Unassembled WGS sequence"/>
</dbReference>
<dbReference type="EMBL" id="JACHIF010000010">
    <property type="protein sequence ID" value="MBB5039743.1"/>
    <property type="molecule type" value="Genomic_DNA"/>
</dbReference>
<evidence type="ECO:0000256" key="1">
    <source>
        <dbReference type="SAM" id="MobiDB-lite"/>
    </source>
</evidence>
<reference evidence="2 3" key="1">
    <citation type="submission" date="2020-08" db="EMBL/GenBank/DDBJ databases">
        <title>Genomic Encyclopedia of Type Strains, Phase IV (KMG-IV): sequencing the most valuable type-strain genomes for metagenomic binning, comparative biology and taxonomic classification.</title>
        <authorList>
            <person name="Goeker M."/>
        </authorList>
    </citation>
    <scope>NUCLEOTIDE SEQUENCE [LARGE SCALE GENOMIC DNA]</scope>
    <source>
        <strain evidence="2 3">DSM 12251</strain>
    </source>
</reference>
<feature type="region of interest" description="Disordered" evidence="1">
    <location>
        <begin position="442"/>
        <end position="503"/>
    </location>
</feature>
<gene>
    <name evidence="2" type="ORF">HNQ64_004021</name>
</gene>
<sequence length="764" mass="82037">MQYGNPFAADVCSGPMAIVESDSVGGLNEDVLDQLLESVENRSGVPLMLLTAPRAGYGKTHLLGRVVAATGADVVMVPLAFRTGDSLNLTTITRRGLEALSLALGHQSGWSRLREVCAGLVAHLLHDLIKDGLVPSANPDQALRVLSGPVSDVFNKDGSAHLIGDWLRKHSAGLRPILARRVARQLPVRTDVADTWLEAMMGQAFEGEGEGLAVMQDLAGTDHETGLPTWFRILALWRPVILLVDHLDGYYRNPAAGVTIAALLMDLVDTQGLHVLLSLNQDVWQATFGHHLPSALEDRLTASQVLLRGLRETDALALLRLRLEQGKVSDEEATEFEAFVDVKQHFLGRPIGSVSARVFLRHCARQWQIFQNSVPLSVSGQSVEADLAVPAVTEDATPAVPLMTESLPLSEAEELPSLFDAPTTAEVQQMAASLTEPQAALPQNDLPSLIPPPLPSPAGGTMDETPESPAALPSSSPNLSPSANDWRPQGASPSGSATPAAMTSVSPSADAFVKLREMLHHLRQPGSKTRILDELAEMPPERINLPAQPVSSVAPSSVTAPVPTPMPASKPGDALLGRFEALRLQMAAEAEAQPLDYGKLGELIRLAGRRFPLVRFSEHELPGLTGRQTMVWSIQGVEILFGLAAFSDSAYWRVLAGFAAGRLADLAAEAERDGAVAVKLKLVTFKADREHPAWQALYAGDTLPAPLKPNLDAVHLDTASVAALYAMQRIIKDAETGAVQAEPTQVMTVLARELDFFWKRVTKV</sequence>
<name>A0A7W7YP42_9BACT</name>
<protein>
    <submittedName>
        <fullName evidence="2">Uncharacterized protein</fullName>
    </submittedName>
</protein>
<evidence type="ECO:0000313" key="3">
    <source>
        <dbReference type="Proteomes" id="UP000534294"/>
    </source>
</evidence>
<feature type="region of interest" description="Disordered" evidence="1">
    <location>
        <begin position="546"/>
        <end position="566"/>
    </location>
</feature>